<dbReference type="GO" id="GO:0006935">
    <property type="term" value="P:chemotaxis"/>
    <property type="evidence" value="ECO:0007669"/>
    <property type="project" value="InterPro"/>
</dbReference>
<evidence type="ECO:0000259" key="9">
    <source>
        <dbReference type="PROSITE" id="PS50885"/>
    </source>
</evidence>
<dbReference type="SMART" id="SM00283">
    <property type="entry name" value="MA"/>
    <property type="match status" value="1"/>
</dbReference>
<dbReference type="GO" id="GO:0007165">
    <property type="term" value="P:signal transduction"/>
    <property type="evidence" value="ECO:0007669"/>
    <property type="project" value="UniProtKB-KW"/>
</dbReference>
<evidence type="ECO:0000256" key="1">
    <source>
        <dbReference type="ARBA" id="ARBA00004236"/>
    </source>
</evidence>
<evidence type="ECO:0000256" key="6">
    <source>
        <dbReference type="PROSITE-ProRule" id="PRU00284"/>
    </source>
</evidence>
<evidence type="ECO:0000313" key="10">
    <source>
        <dbReference type="EMBL" id="NOU97891.1"/>
    </source>
</evidence>
<evidence type="ECO:0000256" key="5">
    <source>
        <dbReference type="ARBA" id="ARBA00029447"/>
    </source>
</evidence>
<feature type="domain" description="Methyl-accepting transducer" evidence="8">
    <location>
        <begin position="297"/>
        <end position="533"/>
    </location>
</feature>
<accession>A0A972H7M3</accession>
<dbReference type="CDD" id="cd11386">
    <property type="entry name" value="MCP_signal"/>
    <property type="match status" value="1"/>
</dbReference>
<dbReference type="CDD" id="cd06225">
    <property type="entry name" value="HAMP"/>
    <property type="match status" value="1"/>
</dbReference>
<dbReference type="InterPro" id="IPR004089">
    <property type="entry name" value="MCPsignal_dom"/>
</dbReference>
<keyword evidence="7" id="KW-1133">Transmembrane helix</keyword>
<feature type="transmembrane region" description="Helical" evidence="7">
    <location>
        <begin position="204"/>
        <end position="224"/>
    </location>
</feature>
<feature type="domain" description="HAMP" evidence="9">
    <location>
        <begin position="225"/>
        <end position="278"/>
    </location>
</feature>
<dbReference type="PROSITE" id="PS50885">
    <property type="entry name" value="HAMP"/>
    <property type="match status" value="1"/>
</dbReference>
<dbReference type="PRINTS" id="PR00260">
    <property type="entry name" value="CHEMTRNSDUCR"/>
</dbReference>
<dbReference type="Pfam" id="PF00672">
    <property type="entry name" value="HAMP"/>
    <property type="match status" value="1"/>
</dbReference>
<evidence type="ECO:0000256" key="4">
    <source>
        <dbReference type="ARBA" id="ARBA00023224"/>
    </source>
</evidence>
<comment type="subcellular location">
    <subcellularLocation>
        <location evidence="1">Cell membrane</location>
    </subcellularLocation>
</comment>
<dbReference type="AlphaFoldDB" id="A0A972H7M3"/>
<evidence type="ECO:0000256" key="7">
    <source>
        <dbReference type="SAM" id="Phobius"/>
    </source>
</evidence>
<dbReference type="SMART" id="SM00304">
    <property type="entry name" value="HAMP"/>
    <property type="match status" value="2"/>
</dbReference>
<dbReference type="InterPro" id="IPR003660">
    <property type="entry name" value="HAMP_dom"/>
</dbReference>
<dbReference type="InterPro" id="IPR004090">
    <property type="entry name" value="Chemotax_Me-accpt_rcpt"/>
</dbReference>
<evidence type="ECO:0000256" key="3">
    <source>
        <dbReference type="ARBA" id="ARBA00023136"/>
    </source>
</evidence>
<gene>
    <name evidence="10" type="ORF">GC093_32390</name>
</gene>
<dbReference type="PROSITE" id="PS50111">
    <property type="entry name" value="CHEMOTAXIS_TRANSDUC_2"/>
    <property type="match status" value="1"/>
</dbReference>
<dbReference type="EMBL" id="WHOD01000128">
    <property type="protein sequence ID" value="NOU97891.1"/>
    <property type="molecule type" value="Genomic_DNA"/>
</dbReference>
<name>A0A972H7M3_9BACL</name>
<comment type="similarity">
    <text evidence="5">Belongs to the methyl-accepting chemotaxis (MCP) protein family.</text>
</comment>
<evidence type="ECO:0000259" key="8">
    <source>
        <dbReference type="PROSITE" id="PS50111"/>
    </source>
</evidence>
<dbReference type="Gene3D" id="6.10.340.10">
    <property type="match status" value="1"/>
</dbReference>
<keyword evidence="2" id="KW-1003">Cell membrane</keyword>
<keyword evidence="3 7" id="KW-0472">Membrane</keyword>
<sequence length="584" mass="63142">MILCRYSYLYREKRHIFMNIKMGIVGKVTWLVVIAVMVSVLSLLSIGYYVNYKQVDEAAGDELIGCASITSGLLTAVEIQELSQGKVSQNLKEKVNWIVDHKPIFKNAAIISLDGVLIVPDKRWEAQGYKAGDKVFVDRDAVDMLVSMKHPEASAVHNFAGIDRKSGYAPIFADHDSSKNIVALMAVDFDASIIKDRTFKMLKFTVQTGGIFPVVAALIAYLLISRMIKPIGLVSARVQKIAEGDLTGEAITSTSKDEIGSLVSSVNQMSIQLKQMIHTIEDTSREVNRTSKVLSGDANQTAASIHTMVSAMQQIAAGAEAQEKGTDESARAMEEIAEGINGIADSAMTMSEMMSDTLGAAVEGSETLDRVLKQMDSIHQSVEESSGAVKELSNNSEQIGQIVLVMKGISTQTNLLALNASIEASRAGEDGKGFAVVAGEIRKLAEQSRLSSEHIAELIETVQLKIQHMVAAMEREMVEMETGKTYIHQLSSGFQSIVDKAHKSNGQIMEISAISQQISAGTEEVASSVHETATIAKLSSLQSSKVAKLSAGQLDSMKLITTEANGMETISEELSGVVRKFKIS</sequence>
<evidence type="ECO:0000313" key="11">
    <source>
        <dbReference type="Proteomes" id="UP000641588"/>
    </source>
</evidence>
<organism evidence="10 11">
    <name type="scientific">Paenibacillus foliorum</name>
    <dbReference type="NCBI Taxonomy" id="2654974"/>
    <lineage>
        <taxon>Bacteria</taxon>
        <taxon>Bacillati</taxon>
        <taxon>Bacillota</taxon>
        <taxon>Bacilli</taxon>
        <taxon>Bacillales</taxon>
        <taxon>Paenibacillaceae</taxon>
        <taxon>Paenibacillus</taxon>
    </lineage>
</organism>
<dbReference type="PANTHER" id="PTHR32089:SF112">
    <property type="entry name" value="LYSOZYME-LIKE PROTEIN-RELATED"/>
    <property type="match status" value="1"/>
</dbReference>
<keyword evidence="7" id="KW-0812">Transmembrane</keyword>
<dbReference type="PANTHER" id="PTHR32089">
    <property type="entry name" value="METHYL-ACCEPTING CHEMOTAXIS PROTEIN MCPB"/>
    <property type="match status" value="1"/>
</dbReference>
<dbReference type="Pfam" id="PF00015">
    <property type="entry name" value="MCPsignal"/>
    <property type="match status" value="1"/>
</dbReference>
<dbReference type="GO" id="GO:0005886">
    <property type="term" value="C:plasma membrane"/>
    <property type="evidence" value="ECO:0007669"/>
    <property type="project" value="UniProtKB-SubCell"/>
</dbReference>
<dbReference type="SUPFAM" id="SSF58104">
    <property type="entry name" value="Methyl-accepting chemotaxis protein (MCP) signaling domain"/>
    <property type="match status" value="1"/>
</dbReference>
<proteinExistence type="inferred from homology"/>
<dbReference type="GO" id="GO:0004888">
    <property type="term" value="F:transmembrane signaling receptor activity"/>
    <property type="evidence" value="ECO:0007669"/>
    <property type="project" value="InterPro"/>
</dbReference>
<evidence type="ECO:0000256" key="2">
    <source>
        <dbReference type="ARBA" id="ARBA00022475"/>
    </source>
</evidence>
<keyword evidence="4 6" id="KW-0807">Transducer</keyword>
<reference evidence="10" key="1">
    <citation type="submission" date="2019-10" db="EMBL/GenBank/DDBJ databases">
        <title>Description of Paenibacillus glebae sp. nov.</title>
        <authorList>
            <person name="Carlier A."/>
            <person name="Qi S."/>
        </authorList>
    </citation>
    <scope>NUCLEOTIDE SEQUENCE</scope>
    <source>
        <strain evidence="10">LMG 31456</strain>
    </source>
</reference>
<feature type="transmembrane region" description="Helical" evidence="7">
    <location>
        <begin position="28"/>
        <end position="50"/>
    </location>
</feature>
<dbReference type="Proteomes" id="UP000641588">
    <property type="component" value="Unassembled WGS sequence"/>
</dbReference>
<dbReference type="Gene3D" id="1.10.287.950">
    <property type="entry name" value="Methyl-accepting chemotaxis protein"/>
    <property type="match status" value="1"/>
</dbReference>
<comment type="caution">
    <text evidence="10">The sequence shown here is derived from an EMBL/GenBank/DDBJ whole genome shotgun (WGS) entry which is preliminary data.</text>
</comment>
<keyword evidence="11" id="KW-1185">Reference proteome</keyword>
<protein>
    <submittedName>
        <fullName evidence="10">HAMP domain-containing protein</fullName>
    </submittedName>
</protein>